<sequence length="350" mass="39084">MAKSKFDIVPGVSARKAAQAEAKPGPMSTAIRETAQTLDKAEEDLRQQRKRNAEEARQWRSAMEEGLILLRLPLDLVRAEDLARDRSNLAEELKSPEMEELKQSIRVLGQKEPIAVQQTEEGYSLTSGWRRLNALRMLFEETGEDRFSLVMAKVQVSAHGRMDRYVDMVTENVVRKNLSLAEMAGLAMAVAADPEAGTPDLRAAINRLYHAQSPAQRSYINAFARLLQLLGDSLIDARSLARDLGVQVARALSDDNLAGLRKALDEAEDPSAQQKILRDFVERVERRPDPRGSARSGAAKTEFRMGQAKLTARRGEIRIKAPVDYAEVPREVLEEAWRAFEAVLRGENQG</sequence>
<dbReference type="Gene3D" id="3.90.1530.30">
    <property type="match status" value="1"/>
</dbReference>
<evidence type="ECO:0000256" key="2">
    <source>
        <dbReference type="SAM" id="MobiDB-lite"/>
    </source>
</evidence>
<dbReference type="InterPro" id="IPR003115">
    <property type="entry name" value="ParB_N"/>
</dbReference>
<feature type="region of interest" description="Disordered" evidence="2">
    <location>
        <begin position="286"/>
        <end position="307"/>
    </location>
</feature>
<dbReference type="RefSeq" id="WP_193179616.1">
    <property type="nucleotide sequence ID" value="NZ_JACVXA010000007.1"/>
</dbReference>
<dbReference type="Proteomes" id="UP000609121">
    <property type="component" value="Unassembled WGS sequence"/>
</dbReference>
<evidence type="ECO:0000313" key="4">
    <source>
        <dbReference type="EMBL" id="MBE3637235.1"/>
    </source>
</evidence>
<protein>
    <submittedName>
        <fullName evidence="4">ParB N-terminal domain-containing protein</fullName>
    </submittedName>
</protein>
<proteinExistence type="predicted"/>
<dbReference type="EMBL" id="JACVXA010000007">
    <property type="protein sequence ID" value="MBE3637235.1"/>
    <property type="molecule type" value="Genomic_DNA"/>
</dbReference>
<name>A0A8J6Z6C4_9RHOB</name>
<evidence type="ECO:0000259" key="3">
    <source>
        <dbReference type="Pfam" id="PF02195"/>
    </source>
</evidence>
<feature type="domain" description="ParB-like N-terminal" evidence="3">
    <location>
        <begin position="77"/>
        <end position="139"/>
    </location>
</feature>
<gene>
    <name evidence="4" type="ORF">ICN82_03350</name>
</gene>
<keyword evidence="5" id="KW-1185">Reference proteome</keyword>
<feature type="coiled-coil region" evidence="1">
    <location>
        <begin position="31"/>
        <end position="58"/>
    </location>
</feature>
<dbReference type="SUPFAM" id="SSF110849">
    <property type="entry name" value="ParB/Sulfiredoxin"/>
    <property type="match status" value="1"/>
</dbReference>
<dbReference type="InterPro" id="IPR036086">
    <property type="entry name" value="ParB/Sulfiredoxin_sf"/>
</dbReference>
<reference evidence="4" key="1">
    <citation type="submission" date="2020-09" db="EMBL/GenBank/DDBJ databases">
        <title>A novel bacterium of genus Mangrovicoccus, isolated from South China Sea.</title>
        <authorList>
            <person name="Huang H."/>
            <person name="Mo K."/>
            <person name="Hu Y."/>
        </authorList>
    </citation>
    <scope>NUCLEOTIDE SEQUENCE</scope>
    <source>
        <strain evidence="4">HB182678</strain>
    </source>
</reference>
<comment type="caution">
    <text evidence="4">The sequence shown here is derived from an EMBL/GenBank/DDBJ whole genome shotgun (WGS) entry which is preliminary data.</text>
</comment>
<dbReference type="AlphaFoldDB" id="A0A8J6Z6C4"/>
<evidence type="ECO:0000256" key="1">
    <source>
        <dbReference type="SAM" id="Coils"/>
    </source>
</evidence>
<accession>A0A8J6Z6C4</accession>
<dbReference type="Pfam" id="PF02195">
    <property type="entry name" value="ParB_N"/>
    <property type="match status" value="1"/>
</dbReference>
<keyword evidence="1" id="KW-0175">Coiled coil</keyword>
<evidence type="ECO:0000313" key="5">
    <source>
        <dbReference type="Proteomes" id="UP000609121"/>
    </source>
</evidence>
<organism evidence="4 5">
    <name type="scientific">Mangrovicoccus algicola</name>
    <dbReference type="NCBI Taxonomy" id="2771008"/>
    <lineage>
        <taxon>Bacteria</taxon>
        <taxon>Pseudomonadati</taxon>
        <taxon>Pseudomonadota</taxon>
        <taxon>Alphaproteobacteria</taxon>
        <taxon>Rhodobacterales</taxon>
        <taxon>Paracoccaceae</taxon>
        <taxon>Mangrovicoccus</taxon>
    </lineage>
</organism>